<keyword evidence="2" id="KW-1185">Reference proteome</keyword>
<dbReference type="AlphaFoldDB" id="A0A9K3EMF1"/>
<dbReference type="Proteomes" id="UP000215914">
    <property type="component" value="Unassembled WGS sequence"/>
</dbReference>
<gene>
    <name evidence="1" type="ORF">HanXRQr2_Chr13g0602741</name>
</gene>
<reference evidence="1" key="2">
    <citation type="submission" date="2020-06" db="EMBL/GenBank/DDBJ databases">
        <title>Helianthus annuus Genome sequencing and assembly Release 2.</title>
        <authorList>
            <person name="Gouzy J."/>
            <person name="Langlade N."/>
            <person name="Munos S."/>
        </authorList>
    </citation>
    <scope>NUCLEOTIDE SEQUENCE</scope>
    <source>
        <tissue evidence="1">Leaves</tissue>
    </source>
</reference>
<comment type="caution">
    <text evidence="1">The sequence shown here is derived from an EMBL/GenBank/DDBJ whole genome shotgun (WGS) entry which is preliminary data.</text>
</comment>
<organism evidence="1 2">
    <name type="scientific">Helianthus annuus</name>
    <name type="common">Common sunflower</name>
    <dbReference type="NCBI Taxonomy" id="4232"/>
    <lineage>
        <taxon>Eukaryota</taxon>
        <taxon>Viridiplantae</taxon>
        <taxon>Streptophyta</taxon>
        <taxon>Embryophyta</taxon>
        <taxon>Tracheophyta</taxon>
        <taxon>Spermatophyta</taxon>
        <taxon>Magnoliopsida</taxon>
        <taxon>eudicotyledons</taxon>
        <taxon>Gunneridae</taxon>
        <taxon>Pentapetalae</taxon>
        <taxon>asterids</taxon>
        <taxon>campanulids</taxon>
        <taxon>Asterales</taxon>
        <taxon>Asteraceae</taxon>
        <taxon>Asteroideae</taxon>
        <taxon>Heliantheae alliance</taxon>
        <taxon>Heliantheae</taxon>
        <taxon>Helianthus</taxon>
    </lineage>
</organism>
<evidence type="ECO:0000313" key="2">
    <source>
        <dbReference type="Proteomes" id="UP000215914"/>
    </source>
</evidence>
<proteinExistence type="predicted"/>
<evidence type="ECO:0000313" key="1">
    <source>
        <dbReference type="EMBL" id="KAF5774619.1"/>
    </source>
</evidence>
<accession>A0A9K3EMF1</accession>
<sequence length="130" mass="14371">MTVTLRLSGVPLSFPFNLNEKHRLQSRVHVRSVGNDDSPESIRISGVSSVNKKDAYVAAYDVGGKKSRQDDHEELKVFWDDGFGTQTTKDLLEMALILINSDGGPPRWFCPIACGKPIKDSPVLLYLPGN</sequence>
<dbReference type="Gramene" id="mRNA:HanXRQr2_Chr13g0602741">
    <property type="protein sequence ID" value="CDS:HanXRQr2_Chr13g0602741.1"/>
    <property type="gene ID" value="HanXRQr2_Chr13g0602741"/>
</dbReference>
<dbReference type="EMBL" id="MNCJ02000328">
    <property type="protein sequence ID" value="KAF5774619.1"/>
    <property type="molecule type" value="Genomic_DNA"/>
</dbReference>
<name>A0A9K3EMF1_HELAN</name>
<protein>
    <submittedName>
        <fullName evidence="1">Uncharacterized protein</fullName>
    </submittedName>
</protein>
<reference evidence="1" key="1">
    <citation type="journal article" date="2017" name="Nature">
        <title>The sunflower genome provides insights into oil metabolism, flowering and Asterid evolution.</title>
        <authorList>
            <person name="Badouin H."/>
            <person name="Gouzy J."/>
            <person name="Grassa C.J."/>
            <person name="Murat F."/>
            <person name="Staton S.E."/>
            <person name="Cottret L."/>
            <person name="Lelandais-Briere C."/>
            <person name="Owens G.L."/>
            <person name="Carrere S."/>
            <person name="Mayjonade B."/>
            <person name="Legrand L."/>
            <person name="Gill N."/>
            <person name="Kane N.C."/>
            <person name="Bowers J.E."/>
            <person name="Hubner S."/>
            <person name="Bellec A."/>
            <person name="Berard A."/>
            <person name="Berges H."/>
            <person name="Blanchet N."/>
            <person name="Boniface M.C."/>
            <person name="Brunel D."/>
            <person name="Catrice O."/>
            <person name="Chaidir N."/>
            <person name="Claudel C."/>
            <person name="Donnadieu C."/>
            <person name="Faraut T."/>
            <person name="Fievet G."/>
            <person name="Helmstetter N."/>
            <person name="King M."/>
            <person name="Knapp S.J."/>
            <person name="Lai Z."/>
            <person name="Le Paslier M.C."/>
            <person name="Lippi Y."/>
            <person name="Lorenzon L."/>
            <person name="Mandel J.R."/>
            <person name="Marage G."/>
            <person name="Marchand G."/>
            <person name="Marquand E."/>
            <person name="Bret-Mestries E."/>
            <person name="Morien E."/>
            <person name="Nambeesan S."/>
            <person name="Nguyen T."/>
            <person name="Pegot-Espagnet P."/>
            <person name="Pouilly N."/>
            <person name="Raftis F."/>
            <person name="Sallet E."/>
            <person name="Schiex T."/>
            <person name="Thomas J."/>
            <person name="Vandecasteele C."/>
            <person name="Vares D."/>
            <person name="Vear F."/>
            <person name="Vautrin S."/>
            <person name="Crespi M."/>
            <person name="Mangin B."/>
            <person name="Burke J.M."/>
            <person name="Salse J."/>
            <person name="Munos S."/>
            <person name="Vincourt P."/>
            <person name="Rieseberg L.H."/>
            <person name="Langlade N.B."/>
        </authorList>
    </citation>
    <scope>NUCLEOTIDE SEQUENCE</scope>
    <source>
        <tissue evidence="1">Leaves</tissue>
    </source>
</reference>